<comment type="function">
    <text evidence="1 8">Forms part of the ribosomal stalk, playing a central role in the interaction of the ribosome with GTP-bound translation factors.</text>
</comment>
<dbReference type="InterPro" id="IPR022973">
    <property type="entry name" value="Ribosomal_uL10_bac"/>
</dbReference>
<evidence type="ECO:0000256" key="7">
    <source>
        <dbReference type="ARBA" id="ARBA00035202"/>
    </source>
</evidence>
<dbReference type="GO" id="GO:0005840">
    <property type="term" value="C:ribosome"/>
    <property type="evidence" value="ECO:0007669"/>
    <property type="project" value="UniProtKB-KW"/>
</dbReference>
<evidence type="ECO:0000256" key="3">
    <source>
        <dbReference type="ARBA" id="ARBA00022730"/>
    </source>
</evidence>
<dbReference type="AlphaFoldDB" id="A0AAT9G3X3"/>
<dbReference type="GO" id="GO:0006412">
    <property type="term" value="P:translation"/>
    <property type="evidence" value="ECO:0007669"/>
    <property type="project" value="UniProtKB-UniRule"/>
</dbReference>
<dbReference type="NCBIfam" id="NF000955">
    <property type="entry name" value="PRK00099.1-1"/>
    <property type="match status" value="1"/>
</dbReference>
<evidence type="ECO:0000256" key="1">
    <source>
        <dbReference type="ARBA" id="ARBA00002633"/>
    </source>
</evidence>
<keyword evidence="6 8" id="KW-0687">Ribonucleoprotein</keyword>
<comment type="subunit">
    <text evidence="8">Part of the ribosomal stalk of the 50S ribosomal subunit. The N-terminus interacts with L11 and the large rRNA to form the base of the stalk. The C-terminus forms an elongated spine to which L12 dimers bind in a sequential fashion forming a multimeric L10(L12)X complex.</text>
</comment>
<dbReference type="Gene3D" id="3.30.70.1730">
    <property type="match status" value="1"/>
</dbReference>
<evidence type="ECO:0000256" key="2">
    <source>
        <dbReference type="ARBA" id="ARBA00008889"/>
    </source>
</evidence>
<organism evidence="9">
    <name type="scientific">Candidatus Aschnera chinzeii</name>
    <dbReference type="NCBI Taxonomy" id="1485666"/>
    <lineage>
        <taxon>Bacteria</taxon>
        <taxon>Pseudomonadati</taxon>
        <taxon>Pseudomonadota</taxon>
        <taxon>Gammaproteobacteria</taxon>
        <taxon>Enterobacterales</taxon>
        <taxon>Enterobacteriaceae</taxon>
        <taxon>Candidatus Aschnera</taxon>
    </lineage>
</organism>
<protein>
    <recommendedName>
        <fullName evidence="7 8">Large ribosomal subunit protein uL10</fullName>
    </recommendedName>
</protein>
<dbReference type="InterPro" id="IPR043141">
    <property type="entry name" value="Ribosomal_uL10-like_sf"/>
</dbReference>
<dbReference type="PANTHER" id="PTHR11560">
    <property type="entry name" value="39S RIBOSOMAL PROTEIN L10, MITOCHONDRIAL"/>
    <property type="match status" value="1"/>
</dbReference>
<evidence type="ECO:0000256" key="8">
    <source>
        <dbReference type="HAMAP-Rule" id="MF_00362"/>
    </source>
</evidence>
<reference evidence="9" key="1">
    <citation type="journal article" date="2023" name="Front. Microbiol.">
        <title>Genome analysis of Candidatus Aschnera chinzeii, the bacterial endosymbiont of the blood-sucking bat fly Penicillidia jenynsii (Insecta: Diptera: Nycteribiidae).</title>
        <authorList>
            <person name="Koga R."/>
            <person name="Moriyama M."/>
            <person name="Nozaki T."/>
            <person name="Fukatsu T."/>
        </authorList>
    </citation>
    <scope>NUCLEOTIDE SEQUENCE</scope>
    <source>
        <strain evidence="9">Kw-01</strain>
    </source>
</reference>
<sequence length="161" mass="18543">MLNLQKKQNIVFQINQNIKNAESVIIANFTGTTVNEINELRKLAHKDNIYIHVIRNTLIKLSIKKTQHECLNNNIIGPNLIAYSQKHPGIAARLLKNFMEDHPNFKIKAASFNGKLITFEQIEQLVNIPTFEEGIAQIMFVMQEISFGKLIRILYNLSNRK</sequence>
<dbReference type="CDD" id="cd05797">
    <property type="entry name" value="Ribosomal_L10"/>
    <property type="match status" value="1"/>
</dbReference>
<keyword evidence="4 8" id="KW-0694">RNA-binding</keyword>
<dbReference type="HAMAP" id="MF_00362">
    <property type="entry name" value="Ribosomal_uL10"/>
    <property type="match status" value="1"/>
</dbReference>
<evidence type="ECO:0000256" key="4">
    <source>
        <dbReference type="ARBA" id="ARBA00022884"/>
    </source>
</evidence>
<evidence type="ECO:0000313" key="9">
    <source>
        <dbReference type="EMBL" id="BET44419.1"/>
    </source>
</evidence>
<accession>A0AAT9G3X3</accession>
<comment type="similarity">
    <text evidence="2 8">Belongs to the universal ribosomal protein uL10 family.</text>
</comment>
<evidence type="ECO:0000256" key="5">
    <source>
        <dbReference type="ARBA" id="ARBA00022980"/>
    </source>
</evidence>
<keyword evidence="5 8" id="KW-0689">Ribosomal protein</keyword>
<keyword evidence="3 8" id="KW-0699">rRNA-binding</keyword>
<dbReference type="InterPro" id="IPR047865">
    <property type="entry name" value="Ribosomal_uL10_bac_type"/>
</dbReference>
<dbReference type="InterPro" id="IPR001790">
    <property type="entry name" value="Ribosomal_uL10"/>
</dbReference>
<dbReference type="GO" id="GO:0070180">
    <property type="term" value="F:large ribosomal subunit rRNA binding"/>
    <property type="evidence" value="ECO:0007669"/>
    <property type="project" value="UniProtKB-UniRule"/>
</dbReference>
<dbReference type="EMBL" id="AP028961">
    <property type="protein sequence ID" value="BET44419.1"/>
    <property type="molecule type" value="Genomic_DNA"/>
</dbReference>
<dbReference type="GO" id="GO:1990904">
    <property type="term" value="C:ribonucleoprotein complex"/>
    <property type="evidence" value="ECO:0007669"/>
    <property type="project" value="UniProtKB-KW"/>
</dbReference>
<dbReference type="Pfam" id="PF00466">
    <property type="entry name" value="Ribosomal_L10"/>
    <property type="match status" value="1"/>
</dbReference>
<reference evidence="9" key="2">
    <citation type="submission" date="2023-10" db="EMBL/GenBank/DDBJ databases">
        <authorList>
            <person name="Koga R."/>
            <person name="Fukatsu T."/>
        </authorList>
    </citation>
    <scope>NUCLEOTIDE SEQUENCE</scope>
    <source>
        <strain evidence="9">Kw-01</strain>
    </source>
</reference>
<gene>
    <name evidence="8 9" type="primary">rplJ</name>
    <name evidence="9" type="ORF">ACHINZ_0890</name>
</gene>
<proteinExistence type="inferred from homology"/>
<dbReference type="SUPFAM" id="SSF160369">
    <property type="entry name" value="Ribosomal protein L10-like"/>
    <property type="match status" value="1"/>
</dbReference>
<evidence type="ECO:0000256" key="6">
    <source>
        <dbReference type="ARBA" id="ARBA00023274"/>
    </source>
</evidence>
<name>A0AAT9G3X3_9ENTR</name>